<keyword evidence="3 5" id="KW-0520">NAD</keyword>
<dbReference type="Pfam" id="PF00389">
    <property type="entry name" value="2-Hacid_dh"/>
    <property type="match status" value="1"/>
</dbReference>
<evidence type="ECO:0000256" key="2">
    <source>
        <dbReference type="ARBA" id="ARBA00023002"/>
    </source>
</evidence>
<sequence length="383" mass="42295">MKIVADENIPLLETFFRDFLGENGELYTCHGRNMTPEDVADADMLLVRSITQVNEKLLAGSQVRFVATATSGTDHVDKKWLKNNNIGFSSAAGCNADAVVDYVLAALDNMTDEHGIQLQERTVGIVGYGQVGSRLYDRLKALGVTCLVCDPFKEVPGGGITMDDLVNWSDIISFHTPLTDSGPHPTFHILDQDRLQRLRPGTILVNAGRGGVVDNNALKQRLQEQNDIIAVLDVWEGEPELDPELLDLVAIGTPHIAGYSVDGKVRGTAMIYQAACKYFGQPETIRFHEVVPAPSLRSLTMSEGVSPQIAATMALKAVYDIRRDDRCLRQAVRKHPDAIAREFDLLRRNYPKRREFSTLEVIMIDTHPAANDPVAGLGFRITE</sequence>
<comment type="subunit">
    <text evidence="5">Homodimer.</text>
</comment>
<dbReference type="InterPro" id="IPR006139">
    <property type="entry name" value="D-isomer_2_OHA_DH_cat_dom"/>
</dbReference>
<feature type="domain" description="D-isomer specific 2-hydroxyacid dehydrogenase catalytic" evidence="6">
    <location>
        <begin position="23"/>
        <end position="279"/>
    </location>
</feature>
<dbReference type="Proteomes" id="UP001203338">
    <property type="component" value="Unassembled WGS sequence"/>
</dbReference>
<evidence type="ECO:0000256" key="4">
    <source>
        <dbReference type="ARBA" id="ARBA00023096"/>
    </source>
</evidence>
<accession>A0ABT0PI38</accession>
<keyword evidence="10" id="KW-1185">Reference proteome</keyword>
<feature type="binding site" evidence="5">
    <location>
        <position position="233"/>
    </location>
    <ligand>
        <name>NAD(+)</name>
        <dbReference type="ChEBI" id="CHEBI:57540"/>
    </ligand>
</feature>
<proteinExistence type="inferred from homology"/>
<dbReference type="RefSeq" id="WP_249700361.1">
    <property type="nucleotide sequence ID" value="NZ_JAMFLX010000019.1"/>
</dbReference>
<dbReference type="CDD" id="cd12158">
    <property type="entry name" value="ErythrP_dh"/>
    <property type="match status" value="1"/>
</dbReference>
<dbReference type="NCBIfam" id="NF001309">
    <property type="entry name" value="PRK00257.1"/>
    <property type="match status" value="1"/>
</dbReference>
<evidence type="ECO:0000256" key="3">
    <source>
        <dbReference type="ARBA" id="ARBA00023027"/>
    </source>
</evidence>
<feature type="binding site" evidence="5">
    <location>
        <begin position="130"/>
        <end position="131"/>
    </location>
    <ligand>
        <name>NAD(+)</name>
        <dbReference type="ChEBI" id="CHEBI:57540"/>
    </ligand>
</feature>
<comment type="caution">
    <text evidence="5">Lacks conserved residue(s) required for the propagation of feature annotation.</text>
</comment>
<dbReference type="InterPro" id="IPR036291">
    <property type="entry name" value="NAD(P)-bd_dom_sf"/>
</dbReference>
<reference evidence="9 10" key="1">
    <citation type="submission" date="2022-05" db="EMBL/GenBank/DDBJ databases">
        <authorList>
            <person name="Park J.-S."/>
        </authorList>
    </citation>
    <scope>NUCLEOTIDE SEQUENCE [LARGE SCALE GENOMIC DNA]</scope>
    <source>
        <strain evidence="9 10">2012CJ34-2</strain>
    </source>
</reference>
<feature type="binding site" evidence="5">
    <location>
        <position position="49"/>
    </location>
    <ligand>
        <name>substrate</name>
    </ligand>
</feature>
<evidence type="ECO:0000313" key="10">
    <source>
        <dbReference type="Proteomes" id="UP001203338"/>
    </source>
</evidence>
<dbReference type="PROSITE" id="PS00671">
    <property type="entry name" value="D_2_HYDROXYACID_DH_3"/>
    <property type="match status" value="1"/>
</dbReference>
<dbReference type="Gene3D" id="3.40.50.720">
    <property type="entry name" value="NAD(P)-binding Rossmann-like Domain"/>
    <property type="match status" value="2"/>
</dbReference>
<evidence type="ECO:0000259" key="7">
    <source>
        <dbReference type="Pfam" id="PF02826"/>
    </source>
</evidence>
<dbReference type="Pfam" id="PF02826">
    <property type="entry name" value="2-Hacid_dh_C"/>
    <property type="match status" value="1"/>
</dbReference>
<evidence type="ECO:0000259" key="6">
    <source>
        <dbReference type="Pfam" id="PF00389"/>
    </source>
</evidence>
<feature type="binding site" evidence="5">
    <location>
        <position position="70"/>
    </location>
    <ligand>
        <name>substrate</name>
    </ligand>
</feature>
<gene>
    <name evidence="5 9" type="primary">pdxB</name>
    <name evidence="9" type="ORF">M3P05_13945</name>
</gene>
<dbReference type="Pfam" id="PF11890">
    <property type="entry name" value="DUF3410"/>
    <property type="match status" value="1"/>
</dbReference>
<dbReference type="EC" id="1.1.1.290" evidence="5"/>
<keyword evidence="2 5" id="KW-0560">Oxidoreductase</keyword>
<comment type="catalytic activity">
    <reaction evidence="5">
        <text>4-phospho-D-erythronate + NAD(+) = (R)-3-hydroxy-2-oxo-4-phosphooxybutanoate + NADH + H(+)</text>
        <dbReference type="Rhea" id="RHEA:18829"/>
        <dbReference type="ChEBI" id="CHEBI:15378"/>
        <dbReference type="ChEBI" id="CHEBI:57540"/>
        <dbReference type="ChEBI" id="CHEBI:57945"/>
        <dbReference type="ChEBI" id="CHEBI:58538"/>
        <dbReference type="ChEBI" id="CHEBI:58766"/>
        <dbReference type="EC" id="1.1.1.290"/>
    </reaction>
</comment>
<dbReference type="PANTHER" id="PTHR42938">
    <property type="entry name" value="FORMATE DEHYDROGENASE 1"/>
    <property type="match status" value="1"/>
</dbReference>
<evidence type="ECO:0000313" key="9">
    <source>
        <dbReference type="EMBL" id="MCL6271029.1"/>
    </source>
</evidence>
<dbReference type="PANTHER" id="PTHR42938:SF9">
    <property type="entry name" value="FORMATE DEHYDROGENASE 1"/>
    <property type="match status" value="1"/>
</dbReference>
<feature type="active site" description="Proton donor" evidence="5">
    <location>
        <position position="255"/>
    </location>
</feature>
<dbReference type="InterPro" id="IPR029753">
    <property type="entry name" value="D-isomer_DH_CS"/>
</dbReference>
<feature type="active site" evidence="5">
    <location>
        <position position="238"/>
    </location>
</feature>
<dbReference type="SUPFAM" id="SSF52283">
    <property type="entry name" value="Formate/glycerate dehydrogenase catalytic domain-like"/>
    <property type="match status" value="1"/>
</dbReference>
<dbReference type="InterPro" id="IPR020921">
    <property type="entry name" value="Erythronate-4-P_DHase"/>
</dbReference>
<feature type="binding site" evidence="5">
    <location>
        <position position="259"/>
    </location>
    <ligand>
        <name>substrate</name>
    </ligand>
</feature>
<comment type="caution">
    <text evidence="9">The sequence shown here is derived from an EMBL/GenBank/DDBJ whole genome shotgun (WGS) entry which is preliminary data.</text>
</comment>
<dbReference type="GO" id="GO:0033711">
    <property type="term" value="F:4-phosphoerythronate dehydrogenase activity"/>
    <property type="evidence" value="ECO:0007669"/>
    <property type="project" value="UniProtKB-EC"/>
</dbReference>
<dbReference type="InterPro" id="IPR024531">
    <property type="entry name" value="Erythronate-4-P_DHase_dimer"/>
</dbReference>
<feature type="binding site" evidence="5">
    <location>
        <position position="258"/>
    </location>
    <ligand>
        <name>NAD(+)</name>
        <dbReference type="ChEBI" id="CHEBI:57540"/>
    </ligand>
</feature>
<dbReference type="Gene3D" id="3.30.1370.170">
    <property type="match status" value="1"/>
</dbReference>
<name>A0ABT0PI38_9GAMM</name>
<keyword evidence="4 5" id="KW-0664">Pyridoxine biosynthesis</keyword>
<dbReference type="InterPro" id="IPR038251">
    <property type="entry name" value="PdxB_dimer_sf"/>
</dbReference>
<evidence type="ECO:0000259" key="8">
    <source>
        <dbReference type="Pfam" id="PF11890"/>
    </source>
</evidence>
<keyword evidence="1 5" id="KW-0963">Cytoplasm</keyword>
<comment type="similarity">
    <text evidence="5">Belongs to the D-isomer specific 2-hydroxyacid dehydrogenase family. PdxB subfamily.</text>
</comment>
<dbReference type="InterPro" id="IPR006140">
    <property type="entry name" value="D-isomer_DH_NAD-bd"/>
</dbReference>
<organism evidence="9 10">
    <name type="scientific">Parendozoicomonas callyspongiae</name>
    <dbReference type="NCBI Taxonomy" id="2942213"/>
    <lineage>
        <taxon>Bacteria</taxon>
        <taxon>Pseudomonadati</taxon>
        <taxon>Pseudomonadota</taxon>
        <taxon>Gammaproteobacteria</taxon>
        <taxon>Oceanospirillales</taxon>
        <taxon>Endozoicomonadaceae</taxon>
        <taxon>Parendozoicomonas</taxon>
    </lineage>
</organism>
<dbReference type="HAMAP" id="MF_01825">
    <property type="entry name" value="PdxB"/>
    <property type="match status" value="1"/>
</dbReference>
<feature type="domain" description="D-isomer specific 2-hydroxyacid dehydrogenase NAD-binding" evidence="7">
    <location>
        <begin position="111"/>
        <end position="257"/>
    </location>
</feature>
<comment type="function">
    <text evidence="5">Catalyzes the oxidation of erythronate-4-phosphate to 3-hydroxy-2-oxo-4-phosphonooxybutanoate.</text>
</comment>
<evidence type="ECO:0000256" key="1">
    <source>
        <dbReference type="ARBA" id="ARBA00022490"/>
    </source>
</evidence>
<dbReference type="EMBL" id="JAMFLX010000019">
    <property type="protein sequence ID" value="MCL6271029.1"/>
    <property type="molecule type" value="Genomic_DNA"/>
</dbReference>
<feature type="binding site" evidence="5">
    <location>
        <position position="150"/>
    </location>
    <ligand>
        <name>NAD(+)</name>
        <dbReference type="ChEBI" id="CHEBI:57540"/>
    </ligand>
</feature>
<feature type="domain" description="Erythronate-4-phosphate dehydrogenase dimerisation" evidence="8">
    <location>
        <begin position="291"/>
        <end position="363"/>
    </location>
</feature>
<dbReference type="SUPFAM" id="SSF51735">
    <property type="entry name" value="NAD(P)-binding Rossmann-fold domains"/>
    <property type="match status" value="1"/>
</dbReference>
<comment type="subcellular location">
    <subcellularLocation>
        <location evidence="5">Cytoplasm</location>
    </subcellularLocation>
</comment>
<feature type="active site" evidence="5">
    <location>
        <position position="209"/>
    </location>
</feature>
<protein>
    <recommendedName>
        <fullName evidence="5">Erythronate-4-phosphate dehydrogenase</fullName>
        <ecNumber evidence="5">1.1.1.290</ecNumber>
    </recommendedName>
</protein>
<feature type="binding site" evidence="5">
    <location>
        <position position="176"/>
    </location>
    <ligand>
        <name>NAD(+)</name>
        <dbReference type="ChEBI" id="CHEBI:57540"/>
    </ligand>
</feature>
<evidence type="ECO:0000256" key="5">
    <source>
        <dbReference type="HAMAP-Rule" id="MF_01825"/>
    </source>
</evidence>
<comment type="pathway">
    <text evidence="5">Cofactor biosynthesis; pyridoxine 5'-phosphate biosynthesis; pyridoxine 5'-phosphate from D-erythrose 4-phosphate: step 2/5.</text>
</comment>